<dbReference type="NCBIfam" id="NF002032">
    <property type="entry name" value="PRK00856.1"/>
    <property type="match status" value="1"/>
</dbReference>
<proteinExistence type="inferred from homology"/>
<gene>
    <name evidence="7" type="primary">pyrB</name>
    <name evidence="10" type="ORF">GCM10007981_12550</name>
</gene>
<feature type="binding site" evidence="7">
    <location>
        <position position="65"/>
    </location>
    <ligand>
        <name>L-aspartate</name>
        <dbReference type="ChEBI" id="CHEBI:29991"/>
    </ligand>
</feature>
<dbReference type="InterPro" id="IPR006132">
    <property type="entry name" value="Asp/Orn_carbamoyltranf_P-bd"/>
</dbReference>
<dbReference type="GO" id="GO:0006207">
    <property type="term" value="P:'de novo' pyrimidine nucleobase biosynthetic process"/>
    <property type="evidence" value="ECO:0007669"/>
    <property type="project" value="InterPro"/>
</dbReference>
<keyword evidence="4 7" id="KW-0665">Pyrimidine biosynthesis</keyword>
<reference evidence="10" key="1">
    <citation type="journal article" date="2014" name="Int. J. Syst. Evol. Microbiol.">
        <title>Complete genome sequence of Corynebacterium casei LMG S-19264T (=DSM 44701T), isolated from a smear-ripened cheese.</title>
        <authorList>
            <consortium name="US DOE Joint Genome Institute (JGI-PGF)"/>
            <person name="Walter F."/>
            <person name="Albersmeier A."/>
            <person name="Kalinowski J."/>
            <person name="Ruckert C."/>
        </authorList>
    </citation>
    <scope>NUCLEOTIDE SEQUENCE</scope>
    <source>
        <strain evidence="10">JCM 10088</strain>
    </source>
</reference>
<keyword evidence="11" id="KW-1185">Reference proteome</keyword>
<evidence type="ECO:0000313" key="11">
    <source>
        <dbReference type="Proteomes" id="UP000610960"/>
    </source>
</evidence>
<organism evidence="10 11">
    <name type="scientific">Thermocladium modestius</name>
    <dbReference type="NCBI Taxonomy" id="62609"/>
    <lineage>
        <taxon>Archaea</taxon>
        <taxon>Thermoproteota</taxon>
        <taxon>Thermoprotei</taxon>
        <taxon>Thermoproteales</taxon>
        <taxon>Thermoproteaceae</taxon>
        <taxon>Thermocladium</taxon>
    </lineage>
</organism>
<feature type="binding site" evidence="7">
    <location>
        <position position="37"/>
    </location>
    <ligand>
        <name>carbamoyl phosphate</name>
        <dbReference type="ChEBI" id="CHEBI:58228"/>
    </ligand>
</feature>
<dbReference type="Pfam" id="PF00185">
    <property type="entry name" value="OTCace"/>
    <property type="match status" value="1"/>
</dbReference>
<feature type="binding site" evidence="7">
    <location>
        <position position="86"/>
    </location>
    <ligand>
        <name>carbamoyl phosphate</name>
        <dbReference type="ChEBI" id="CHEBI:58228"/>
    </ligand>
</feature>
<dbReference type="PROSITE" id="PS00097">
    <property type="entry name" value="CARBAMOYLTRANSFERASE"/>
    <property type="match status" value="1"/>
</dbReference>
<evidence type="ECO:0000256" key="4">
    <source>
        <dbReference type="ARBA" id="ARBA00022975"/>
    </source>
</evidence>
<evidence type="ECO:0000259" key="9">
    <source>
        <dbReference type="Pfam" id="PF02729"/>
    </source>
</evidence>
<feature type="binding site" evidence="7">
    <location>
        <position position="114"/>
    </location>
    <ligand>
        <name>carbamoyl phosphate</name>
        <dbReference type="ChEBI" id="CHEBI:58228"/>
    </ligand>
</feature>
<evidence type="ECO:0000256" key="2">
    <source>
        <dbReference type="ARBA" id="ARBA00008896"/>
    </source>
</evidence>
<dbReference type="InterPro" id="IPR002082">
    <property type="entry name" value="Asp_carbamoyltransf"/>
</dbReference>
<reference evidence="10" key="2">
    <citation type="submission" date="2020-09" db="EMBL/GenBank/DDBJ databases">
        <authorList>
            <person name="Sun Q."/>
            <person name="Ohkuma M."/>
        </authorList>
    </citation>
    <scope>NUCLEOTIDE SEQUENCE</scope>
    <source>
        <strain evidence="10">JCM 10088</strain>
    </source>
</reference>
<evidence type="ECO:0000256" key="6">
    <source>
        <dbReference type="ARBA" id="ARBA00048859"/>
    </source>
</evidence>
<comment type="caution">
    <text evidence="10">The sequence shown here is derived from an EMBL/GenBank/DDBJ whole genome shotgun (WGS) entry which is preliminary data.</text>
</comment>
<feature type="binding site" evidence="7">
    <location>
        <position position="208"/>
    </location>
    <ligand>
        <name>L-aspartate</name>
        <dbReference type="ChEBI" id="CHEBI:29991"/>
    </ligand>
</feature>
<dbReference type="Proteomes" id="UP000610960">
    <property type="component" value="Unassembled WGS sequence"/>
</dbReference>
<feature type="domain" description="Aspartate/ornithine carbamoyltransferase Asp/Orn-binding" evidence="8">
    <location>
        <begin position="133"/>
        <end position="282"/>
    </location>
</feature>
<dbReference type="InterPro" id="IPR006131">
    <property type="entry name" value="Asp_carbamoyltransf_Asp/Orn-bd"/>
</dbReference>
<feature type="domain" description="Aspartate/ornithine carbamoyltransferase carbamoyl-P binding" evidence="9">
    <location>
        <begin position="3"/>
        <end position="126"/>
    </location>
</feature>
<comment type="pathway">
    <text evidence="1 7">Pyrimidine metabolism; UMP biosynthesis via de novo pathway; (S)-dihydroorotate from bicarbonate: step 2/3.</text>
</comment>
<evidence type="ECO:0000256" key="1">
    <source>
        <dbReference type="ARBA" id="ARBA00004852"/>
    </source>
</evidence>
<dbReference type="GO" id="GO:0044205">
    <property type="term" value="P:'de novo' UMP biosynthetic process"/>
    <property type="evidence" value="ECO:0007669"/>
    <property type="project" value="UniProtKB-UniRule"/>
</dbReference>
<dbReference type="InterPro" id="IPR006130">
    <property type="entry name" value="Asp/Orn_carbamoylTrfase"/>
</dbReference>
<dbReference type="SUPFAM" id="SSF53671">
    <property type="entry name" value="Aspartate/ornithine carbamoyltransferase"/>
    <property type="match status" value="1"/>
</dbReference>
<accession>A0A830GXJ1</accession>
<evidence type="ECO:0000313" key="10">
    <source>
        <dbReference type="EMBL" id="GGP21298.1"/>
    </source>
</evidence>
<dbReference type="InterPro" id="IPR036901">
    <property type="entry name" value="Asp/Orn_carbamoylTrfase_sf"/>
</dbReference>
<dbReference type="PANTHER" id="PTHR45753:SF6">
    <property type="entry name" value="ASPARTATE CARBAMOYLTRANSFERASE"/>
    <property type="match status" value="1"/>
</dbReference>
<feature type="binding site" evidence="7">
    <location>
        <position position="147"/>
    </location>
    <ligand>
        <name>L-aspartate</name>
        <dbReference type="ChEBI" id="CHEBI:29991"/>
    </ligand>
</feature>
<dbReference type="PRINTS" id="PR00101">
    <property type="entry name" value="ATCASE"/>
</dbReference>
<dbReference type="Gene3D" id="3.40.50.1370">
    <property type="entry name" value="Aspartate/ornithine carbamoyltransferase"/>
    <property type="match status" value="2"/>
</dbReference>
<dbReference type="GO" id="GO:0006520">
    <property type="term" value="P:amino acid metabolic process"/>
    <property type="evidence" value="ECO:0007669"/>
    <property type="project" value="InterPro"/>
</dbReference>
<evidence type="ECO:0000256" key="5">
    <source>
        <dbReference type="ARBA" id="ARBA00043884"/>
    </source>
</evidence>
<comment type="catalytic activity">
    <reaction evidence="6 7">
        <text>carbamoyl phosphate + L-aspartate = N-carbamoyl-L-aspartate + phosphate + H(+)</text>
        <dbReference type="Rhea" id="RHEA:20013"/>
        <dbReference type="ChEBI" id="CHEBI:15378"/>
        <dbReference type="ChEBI" id="CHEBI:29991"/>
        <dbReference type="ChEBI" id="CHEBI:32814"/>
        <dbReference type="ChEBI" id="CHEBI:43474"/>
        <dbReference type="ChEBI" id="CHEBI:58228"/>
        <dbReference type="EC" id="2.1.3.2"/>
    </reaction>
</comment>
<dbReference type="GO" id="GO:0004070">
    <property type="term" value="F:aspartate carbamoyltransferase activity"/>
    <property type="evidence" value="ECO:0007669"/>
    <property type="project" value="UniProtKB-UniRule"/>
</dbReference>
<comment type="similarity">
    <text evidence="2 7">Belongs to the aspartate/ornithine carbamoyltransferase superfamily. ATCase family.</text>
</comment>
<keyword evidence="3 7" id="KW-0808">Transferase</keyword>
<evidence type="ECO:0000256" key="3">
    <source>
        <dbReference type="ARBA" id="ARBA00022679"/>
    </source>
</evidence>
<dbReference type="EMBL" id="BMNL01000003">
    <property type="protein sequence ID" value="GGP21298.1"/>
    <property type="molecule type" value="Genomic_DNA"/>
</dbReference>
<dbReference type="PRINTS" id="PR00100">
    <property type="entry name" value="AOTCASE"/>
</dbReference>
<dbReference type="EC" id="2.1.3.2" evidence="7"/>
<comment type="function">
    <text evidence="5 7">Catalyzes the condensation of carbamoyl phosphate and aspartate to form carbamoyl aspartate and inorganic phosphate, the committed step in the de novo pyrimidine nucleotide biosynthesis pathway.</text>
</comment>
<dbReference type="HAMAP" id="MF_00001">
    <property type="entry name" value="Asp_carb_tr"/>
    <property type="match status" value="1"/>
</dbReference>
<sequence length="288" mass="32373">MGLFQEAQEMEKHSKSSLSVMNGKIMAIAFFEPSTRTRLSFETAMLRLGGRVIDMGSVEASSLAKGENLADTIRMLDSYADLIVMRHELEGAARFAAEIADAPVINAGDGAQNHPTQAMLDAYTMWREFGRIDGLSIGFMGDLRYARVINSLVQVLSLFDVKLHLISPPSLRPRAELLDFMRGRGMRFEMHDQLEEAVEGLDVLYVVRIQKERFPDPMEYERVRGSFRLTMESLRGARDSLIILHPLPRVDEVDFAVDQTRHARYFKQAALGVPLRMALIKLVLGGAE</sequence>
<dbReference type="PANTHER" id="PTHR45753">
    <property type="entry name" value="ORNITHINE CARBAMOYLTRANSFERASE, MITOCHONDRIAL"/>
    <property type="match status" value="1"/>
</dbReference>
<feature type="binding site" evidence="7">
    <location>
        <position position="117"/>
    </location>
    <ligand>
        <name>carbamoyl phosphate</name>
        <dbReference type="ChEBI" id="CHEBI:58228"/>
    </ligand>
</feature>
<protein>
    <recommendedName>
        <fullName evidence="7">Aspartate carbamoyltransferase</fullName>
        <ecNumber evidence="7">2.1.3.2</ecNumber>
    </recommendedName>
    <alternativeName>
        <fullName evidence="7">Aspartate transcarbamylase</fullName>
        <shortName evidence="7">ATCase</shortName>
    </alternativeName>
</protein>
<evidence type="ECO:0000259" key="8">
    <source>
        <dbReference type="Pfam" id="PF00185"/>
    </source>
</evidence>
<dbReference type="FunFam" id="3.40.50.1370:FF:000002">
    <property type="entry name" value="Aspartate carbamoyltransferase 2"/>
    <property type="match status" value="1"/>
</dbReference>
<name>A0A830GXJ1_9CREN</name>
<comment type="subunit">
    <text evidence="7">Heterooligomer of catalytic and regulatory chains.</text>
</comment>
<feature type="binding site" evidence="7">
    <location>
        <position position="248"/>
    </location>
    <ligand>
        <name>carbamoyl phosphate</name>
        <dbReference type="ChEBI" id="CHEBI:58228"/>
    </ligand>
</feature>
<evidence type="ECO:0000256" key="7">
    <source>
        <dbReference type="HAMAP-Rule" id="MF_00001"/>
    </source>
</evidence>
<dbReference type="Pfam" id="PF02729">
    <property type="entry name" value="OTCace_N"/>
    <property type="match status" value="1"/>
</dbReference>
<dbReference type="GO" id="GO:0016597">
    <property type="term" value="F:amino acid binding"/>
    <property type="evidence" value="ECO:0007669"/>
    <property type="project" value="InterPro"/>
</dbReference>
<dbReference type="UniPathway" id="UPA00070">
    <property type="reaction ID" value="UER00116"/>
</dbReference>
<feature type="binding site" evidence="7">
    <location>
        <position position="247"/>
    </location>
    <ligand>
        <name>carbamoyl phosphate</name>
        <dbReference type="ChEBI" id="CHEBI:58228"/>
    </ligand>
</feature>
<dbReference type="AlphaFoldDB" id="A0A830GXJ1"/>
<dbReference type="NCBIfam" id="TIGR00670">
    <property type="entry name" value="asp_carb_tr"/>
    <property type="match status" value="1"/>
</dbReference>
<feature type="binding site" evidence="7">
    <location>
        <position position="36"/>
    </location>
    <ligand>
        <name>carbamoyl phosphate</name>
        <dbReference type="ChEBI" id="CHEBI:58228"/>
    </ligand>
</feature>